<dbReference type="Pfam" id="PF00512">
    <property type="entry name" value="HisKA"/>
    <property type="match status" value="1"/>
</dbReference>
<evidence type="ECO:0000259" key="8">
    <source>
        <dbReference type="PROSITE" id="PS50112"/>
    </source>
</evidence>
<dbReference type="PANTHER" id="PTHR43711">
    <property type="entry name" value="TWO-COMPONENT HISTIDINE KINASE"/>
    <property type="match status" value="1"/>
</dbReference>
<dbReference type="Pfam" id="PF02518">
    <property type="entry name" value="HATPase_c"/>
    <property type="match status" value="1"/>
</dbReference>
<evidence type="ECO:0000256" key="6">
    <source>
        <dbReference type="ARBA" id="ARBA00023012"/>
    </source>
</evidence>
<evidence type="ECO:0000313" key="10">
    <source>
        <dbReference type="EMBL" id="MDT9000188.1"/>
    </source>
</evidence>
<dbReference type="SMART" id="SM00091">
    <property type="entry name" value="PAS"/>
    <property type="match status" value="1"/>
</dbReference>
<evidence type="ECO:0000259" key="9">
    <source>
        <dbReference type="PROSITE" id="PS50113"/>
    </source>
</evidence>
<keyword evidence="11" id="KW-1185">Reference proteome</keyword>
<dbReference type="InterPro" id="IPR001610">
    <property type="entry name" value="PAC"/>
</dbReference>
<evidence type="ECO:0000259" key="7">
    <source>
        <dbReference type="PROSITE" id="PS50109"/>
    </source>
</evidence>
<dbReference type="Pfam" id="PF13426">
    <property type="entry name" value="PAS_9"/>
    <property type="match status" value="1"/>
</dbReference>
<dbReference type="PROSITE" id="PS50109">
    <property type="entry name" value="HIS_KIN"/>
    <property type="match status" value="1"/>
</dbReference>
<feature type="domain" description="PAS" evidence="8">
    <location>
        <begin position="165"/>
        <end position="248"/>
    </location>
</feature>
<dbReference type="Gene3D" id="3.30.565.10">
    <property type="entry name" value="Histidine kinase-like ATPase, C-terminal domain"/>
    <property type="match status" value="1"/>
</dbReference>
<dbReference type="EC" id="2.7.13.3" evidence="2"/>
<evidence type="ECO:0000256" key="4">
    <source>
        <dbReference type="ARBA" id="ARBA00022679"/>
    </source>
</evidence>
<dbReference type="Proteomes" id="UP001246372">
    <property type="component" value="Unassembled WGS sequence"/>
</dbReference>
<dbReference type="NCBIfam" id="TIGR00229">
    <property type="entry name" value="sensory_box"/>
    <property type="match status" value="2"/>
</dbReference>
<keyword evidence="4" id="KW-0808">Transferase</keyword>
<evidence type="ECO:0000256" key="1">
    <source>
        <dbReference type="ARBA" id="ARBA00000085"/>
    </source>
</evidence>
<organism evidence="10 11">
    <name type="scientific">Roseateles aquae</name>
    <dbReference type="NCBI Taxonomy" id="3077235"/>
    <lineage>
        <taxon>Bacteria</taxon>
        <taxon>Pseudomonadati</taxon>
        <taxon>Pseudomonadota</taxon>
        <taxon>Betaproteobacteria</taxon>
        <taxon>Burkholderiales</taxon>
        <taxon>Sphaerotilaceae</taxon>
        <taxon>Roseateles</taxon>
    </lineage>
</organism>
<dbReference type="Pfam" id="PF08447">
    <property type="entry name" value="PAS_3"/>
    <property type="match status" value="1"/>
</dbReference>
<dbReference type="InterPro" id="IPR005467">
    <property type="entry name" value="His_kinase_dom"/>
</dbReference>
<dbReference type="InterPro" id="IPR000700">
    <property type="entry name" value="PAS-assoc_C"/>
</dbReference>
<sequence length="525" mass="58655">MSIPAIALALLLAALLLCLGLLLSQQRHLRAQQQRLLGLETALEASGAAPWEWFVAERRIVLSDAYYRQLGYAVGDFPPEDFAWRQLLHPDDKSRAIDNVKRYLKAPETAYFNEYRMRTTDGRWRWILARGRVVKRDAEGQVLLLVGTHLDIDAMKRQQMAYVESQERFQKIYETTPDSMGITRISDGLYLDVNASFSRIGGYSREEVLGRTSLQLGVWVDPQQREQLIETFRSEGKVDSMEMAIRRKDGVVVHGLMSIRPLSVNGEDCMLFIYRDISEWRRLHAEAERARAEGVAAAAASRAKSEFLSRMSHELRTPLNAVLGFGQVLQSNASLDQRARQQLDGILGAGWHLLQLINDVLDLSRIEGGHLHVAVQPTELAPLLREALDMVGAQAAAAGISLAVEGLPALRVKADALRLRQALLNLLSNAIKYNRRGGHVWLRVNQPSERELDVLVADDGLGMSPTQLQHLFEPFNRLGREREAIDGTGIGLVLSRHLIEAMGGSLTLSSAAEQGTEARIRLKRA</sequence>
<comment type="catalytic activity">
    <reaction evidence="1">
        <text>ATP + protein L-histidine = ADP + protein N-phospho-L-histidine.</text>
        <dbReference type="EC" id="2.7.13.3"/>
    </reaction>
</comment>
<evidence type="ECO:0000256" key="2">
    <source>
        <dbReference type="ARBA" id="ARBA00012438"/>
    </source>
</evidence>
<dbReference type="RefSeq" id="WP_315650749.1">
    <property type="nucleotide sequence ID" value="NZ_JAVXZY010000005.1"/>
</dbReference>
<dbReference type="PANTHER" id="PTHR43711:SF1">
    <property type="entry name" value="HISTIDINE KINASE 1"/>
    <property type="match status" value="1"/>
</dbReference>
<feature type="domain" description="Histidine kinase" evidence="7">
    <location>
        <begin position="310"/>
        <end position="525"/>
    </location>
</feature>
<dbReference type="CDD" id="cd00082">
    <property type="entry name" value="HisKA"/>
    <property type="match status" value="1"/>
</dbReference>
<dbReference type="Gene3D" id="1.10.287.130">
    <property type="match status" value="1"/>
</dbReference>
<keyword evidence="5 10" id="KW-0418">Kinase</keyword>
<feature type="domain" description="PAC" evidence="9">
    <location>
        <begin position="111"/>
        <end position="164"/>
    </location>
</feature>
<keyword evidence="6" id="KW-0902">Two-component regulatory system</keyword>
<dbReference type="InterPro" id="IPR000014">
    <property type="entry name" value="PAS"/>
</dbReference>
<dbReference type="GO" id="GO:0016301">
    <property type="term" value="F:kinase activity"/>
    <property type="evidence" value="ECO:0007669"/>
    <property type="project" value="UniProtKB-KW"/>
</dbReference>
<comment type="caution">
    <text evidence="10">The sequence shown here is derived from an EMBL/GenBank/DDBJ whole genome shotgun (WGS) entry which is preliminary data.</text>
</comment>
<reference evidence="10" key="1">
    <citation type="submission" date="2023-09" db="EMBL/GenBank/DDBJ databases">
        <title>Paucibacter sp. APW11 Genome sequencing and assembly.</title>
        <authorList>
            <person name="Kim I."/>
        </authorList>
    </citation>
    <scope>NUCLEOTIDE SEQUENCE</scope>
    <source>
        <strain evidence="10">APW11</strain>
    </source>
</reference>
<dbReference type="InterPro" id="IPR035965">
    <property type="entry name" value="PAS-like_dom_sf"/>
</dbReference>
<dbReference type="PRINTS" id="PR00344">
    <property type="entry name" value="BCTRLSENSOR"/>
</dbReference>
<dbReference type="InterPro" id="IPR003661">
    <property type="entry name" value="HisK_dim/P_dom"/>
</dbReference>
<dbReference type="SMART" id="SM00387">
    <property type="entry name" value="HATPase_c"/>
    <property type="match status" value="1"/>
</dbReference>
<accession>A0ABU3PC92</accession>
<evidence type="ECO:0000256" key="3">
    <source>
        <dbReference type="ARBA" id="ARBA00022553"/>
    </source>
</evidence>
<protein>
    <recommendedName>
        <fullName evidence="2">histidine kinase</fullName>
        <ecNumber evidence="2">2.7.13.3</ecNumber>
    </recommendedName>
</protein>
<dbReference type="SUPFAM" id="SSF55785">
    <property type="entry name" value="PYP-like sensor domain (PAS domain)"/>
    <property type="match status" value="2"/>
</dbReference>
<proteinExistence type="predicted"/>
<dbReference type="Gene3D" id="3.30.450.20">
    <property type="entry name" value="PAS domain"/>
    <property type="match status" value="2"/>
</dbReference>
<gene>
    <name evidence="10" type="ORF">RQP53_13005</name>
</gene>
<dbReference type="SMART" id="SM00086">
    <property type="entry name" value="PAC"/>
    <property type="match status" value="2"/>
</dbReference>
<keyword evidence="3" id="KW-0597">Phosphoprotein</keyword>
<dbReference type="SMART" id="SM00388">
    <property type="entry name" value="HisKA"/>
    <property type="match status" value="1"/>
</dbReference>
<dbReference type="InterPro" id="IPR003594">
    <property type="entry name" value="HATPase_dom"/>
</dbReference>
<dbReference type="InterPro" id="IPR004358">
    <property type="entry name" value="Sig_transdc_His_kin-like_C"/>
</dbReference>
<evidence type="ECO:0000256" key="5">
    <source>
        <dbReference type="ARBA" id="ARBA00022777"/>
    </source>
</evidence>
<dbReference type="SUPFAM" id="SSF55874">
    <property type="entry name" value="ATPase domain of HSP90 chaperone/DNA topoisomerase II/histidine kinase"/>
    <property type="match status" value="1"/>
</dbReference>
<dbReference type="PROSITE" id="PS50113">
    <property type="entry name" value="PAC"/>
    <property type="match status" value="1"/>
</dbReference>
<dbReference type="InterPro" id="IPR050736">
    <property type="entry name" value="Sensor_HK_Regulatory"/>
</dbReference>
<name>A0ABU3PC92_9BURK</name>
<dbReference type="InterPro" id="IPR036097">
    <property type="entry name" value="HisK_dim/P_sf"/>
</dbReference>
<dbReference type="SUPFAM" id="SSF47384">
    <property type="entry name" value="Homodimeric domain of signal transducing histidine kinase"/>
    <property type="match status" value="1"/>
</dbReference>
<dbReference type="EMBL" id="JAVXZY010000005">
    <property type="protein sequence ID" value="MDT9000188.1"/>
    <property type="molecule type" value="Genomic_DNA"/>
</dbReference>
<dbReference type="PROSITE" id="PS50112">
    <property type="entry name" value="PAS"/>
    <property type="match status" value="1"/>
</dbReference>
<dbReference type="InterPro" id="IPR013655">
    <property type="entry name" value="PAS_fold_3"/>
</dbReference>
<evidence type="ECO:0000313" key="11">
    <source>
        <dbReference type="Proteomes" id="UP001246372"/>
    </source>
</evidence>
<dbReference type="CDD" id="cd00130">
    <property type="entry name" value="PAS"/>
    <property type="match status" value="2"/>
</dbReference>
<dbReference type="InterPro" id="IPR036890">
    <property type="entry name" value="HATPase_C_sf"/>
</dbReference>